<reference evidence="2 3" key="1">
    <citation type="journal article" date="2020" name="ISME J.">
        <title>Uncovering the hidden diversity of litter-decomposition mechanisms in mushroom-forming fungi.</title>
        <authorList>
            <person name="Floudas D."/>
            <person name="Bentzer J."/>
            <person name="Ahren D."/>
            <person name="Johansson T."/>
            <person name="Persson P."/>
            <person name="Tunlid A."/>
        </authorList>
    </citation>
    <scope>NUCLEOTIDE SEQUENCE [LARGE SCALE GENOMIC DNA]</scope>
    <source>
        <strain evidence="2 3">CBS 101986</strain>
    </source>
</reference>
<accession>A0A8H5F2Z4</accession>
<dbReference type="OrthoDB" id="3265734at2759"/>
<evidence type="ECO:0000313" key="3">
    <source>
        <dbReference type="Proteomes" id="UP000567179"/>
    </source>
</evidence>
<keyword evidence="3" id="KW-1185">Reference proteome</keyword>
<dbReference type="Proteomes" id="UP000567179">
    <property type="component" value="Unassembled WGS sequence"/>
</dbReference>
<organism evidence="2 3">
    <name type="scientific">Psilocybe cf. subviscida</name>
    <dbReference type="NCBI Taxonomy" id="2480587"/>
    <lineage>
        <taxon>Eukaryota</taxon>
        <taxon>Fungi</taxon>
        <taxon>Dikarya</taxon>
        <taxon>Basidiomycota</taxon>
        <taxon>Agaricomycotina</taxon>
        <taxon>Agaricomycetes</taxon>
        <taxon>Agaricomycetidae</taxon>
        <taxon>Agaricales</taxon>
        <taxon>Agaricineae</taxon>
        <taxon>Strophariaceae</taxon>
        <taxon>Psilocybe</taxon>
    </lineage>
</organism>
<keyword evidence="1" id="KW-0472">Membrane</keyword>
<dbReference type="EMBL" id="JAACJJ010000028">
    <property type="protein sequence ID" value="KAF5321672.1"/>
    <property type="molecule type" value="Genomic_DNA"/>
</dbReference>
<proteinExistence type="predicted"/>
<feature type="transmembrane region" description="Helical" evidence="1">
    <location>
        <begin position="165"/>
        <end position="189"/>
    </location>
</feature>
<gene>
    <name evidence="2" type="ORF">D9619_000079</name>
</gene>
<keyword evidence="1" id="KW-0812">Transmembrane</keyword>
<keyword evidence="1" id="KW-1133">Transmembrane helix</keyword>
<name>A0A8H5F2Z4_9AGAR</name>
<protein>
    <submittedName>
        <fullName evidence="2">Uncharacterized protein</fullName>
    </submittedName>
</protein>
<evidence type="ECO:0000313" key="2">
    <source>
        <dbReference type="EMBL" id="KAF5321672.1"/>
    </source>
</evidence>
<sequence length="276" mass="30067">MSITIDDTDPSIGWTCCWEAAGPNLQSPAFNHTATGAKNAGATALVTFTGTRITVYGTITGPGANTPMSAYTLDDSPLSTPFRYPPGPPPNNLYRQQLFESPTLPYGTHKLNVTDMTTTDTGLWLDYFVVTTGMDANTGTSISSARSMPQLTESTGTTQARSNSWIIAVSVVGGGCALLAALALVIYIARRRWLKQSEVQVTQTAEPFPVQQSLQNVGWFLESPYRFSGIHRKGNPDIPQTSSVQRSYDLSTSNRTEPQICDFEDQPPMYTKHRIS</sequence>
<evidence type="ECO:0000256" key="1">
    <source>
        <dbReference type="SAM" id="Phobius"/>
    </source>
</evidence>
<comment type="caution">
    <text evidence="2">The sequence shown here is derived from an EMBL/GenBank/DDBJ whole genome shotgun (WGS) entry which is preliminary data.</text>
</comment>
<dbReference type="Gene3D" id="2.60.120.260">
    <property type="entry name" value="Galactose-binding domain-like"/>
    <property type="match status" value="1"/>
</dbReference>
<dbReference type="AlphaFoldDB" id="A0A8H5F2Z4"/>